<dbReference type="Proteomes" id="UP000439903">
    <property type="component" value="Unassembled WGS sequence"/>
</dbReference>
<protein>
    <submittedName>
        <fullName evidence="5">LPS glycosyltransferase</fullName>
    </submittedName>
</protein>
<keyword evidence="6" id="KW-1185">Reference proteome</keyword>
<proteinExistence type="inferred from homology"/>
<accession>A0A8H4A4L7</accession>
<dbReference type="AlphaFoldDB" id="A0A8H4A4L7"/>
<dbReference type="OrthoDB" id="2341404at2759"/>
<comment type="caution">
    <text evidence="5">The sequence shown here is derived from an EMBL/GenBank/DDBJ whole genome shotgun (WGS) entry which is preliminary data.</text>
</comment>
<gene>
    <name evidence="5" type="ORF">F8M41_005809</name>
</gene>
<feature type="domain" description="Glycosyl transferase family 25" evidence="4">
    <location>
        <begin position="55"/>
        <end position="225"/>
    </location>
</feature>
<keyword evidence="3 5" id="KW-0808">Transferase</keyword>
<evidence type="ECO:0000313" key="6">
    <source>
        <dbReference type="Proteomes" id="UP000439903"/>
    </source>
</evidence>
<organism evidence="5 6">
    <name type="scientific">Gigaspora margarita</name>
    <dbReference type="NCBI Taxonomy" id="4874"/>
    <lineage>
        <taxon>Eukaryota</taxon>
        <taxon>Fungi</taxon>
        <taxon>Fungi incertae sedis</taxon>
        <taxon>Mucoromycota</taxon>
        <taxon>Glomeromycotina</taxon>
        <taxon>Glomeromycetes</taxon>
        <taxon>Diversisporales</taxon>
        <taxon>Gigasporaceae</taxon>
        <taxon>Gigaspora</taxon>
    </lineage>
</organism>
<dbReference type="InterPro" id="IPR050757">
    <property type="entry name" value="Collagen_mod_GT25"/>
</dbReference>
<evidence type="ECO:0000256" key="3">
    <source>
        <dbReference type="ARBA" id="ARBA00022679"/>
    </source>
</evidence>
<dbReference type="CDD" id="cd06532">
    <property type="entry name" value="Glyco_transf_25"/>
    <property type="match status" value="2"/>
</dbReference>
<dbReference type="GO" id="GO:0016740">
    <property type="term" value="F:transferase activity"/>
    <property type="evidence" value="ECO:0007669"/>
    <property type="project" value="UniProtKB-KW"/>
</dbReference>
<dbReference type="Pfam" id="PF01755">
    <property type="entry name" value="Glyco_transf_25"/>
    <property type="match status" value="2"/>
</dbReference>
<reference evidence="5 6" key="1">
    <citation type="journal article" date="2019" name="Environ. Microbiol.">
        <title>At the nexus of three kingdoms: the genome of the mycorrhizal fungus Gigaspora margarita provides insights into plant, endobacterial and fungal interactions.</title>
        <authorList>
            <person name="Venice F."/>
            <person name="Ghignone S."/>
            <person name="Salvioli di Fossalunga A."/>
            <person name="Amselem J."/>
            <person name="Novero M."/>
            <person name="Xianan X."/>
            <person name="Sedzielewska Toro K."/>
            <person name="Morin E."/>
            <person name="Lipzen A."/>
            <person name="Grigoriev I.V."/>
            <person name="Henrissat B."/>
            <person name="Martin F.M."/>
            <person name="Bonfante P."/>
        </authorList>
    </citation>
    <scope>NUCLEOTIDE SEQUENCE [LARGE SCALE GENOMIC DNA]</scope>
    <source>
        <strain evidence="5 6">BEG34</strain>
    </source>
</reference>
<dbReference type="PANTHER" id="PTHR10730:SF53">
    <property type="entry name" value="GLYCOSYLTRANSFERASE 25 FAMILY MEMBER"/>
    <property type="match status" value="1"/>
</dbReference>
<keyword evidence="2" id="KW-0328">Glycosyltransferase</keyword>
<evidence type="ECO:0000259" key="4">
    <source>
        <dbReference type="Pfam" id="PF01755"/>
    </source>
</evidence>
<dbReference type="EMBL" id="WTPW01001559">
    <property type="protein sequence ID" value="KAF0428768.1"/>
    <property type="molecule type" value="Genomic_DNA"/>
</dbReference>
<comment type="similarity">
    <text evidence="1">Belongs to the glycosyltransferase 25 family.</text>
</comment>
<sequence>MSRLIFFKKSFISAVIILLVFLYVSLWSLKSKELLFRSTKNFFNKNLNSKFLGFDHIYVINISSLPGTYEKLKSVENKLNLEFEFYPAVSQFDNEGLNKFNQNTLQPSEKAYYISHYKVYQLIAQYKFESALILEDDIDFELNISSIMTDIHQTLPADWEILYLGHCSDWERNSNEDLSDHNDGLSIYKLFKSKRPYCTHAYAVSYAGALKLLQNLNNITPLPIDLELVNMIKSNEISSYTIIPPVISRWRFEESTDLYPGKNTLNLFSLKNSTLHSLGFNYLLNNTLGFSHIYLITLKNRPDRREKLEFLAKKLNLNIEYFPAITVEDEALNELERVDYLNLIPTQIACYVSHYKVYQSIIKHGYESALILEDDVDFELNIDSIITDTFKLLPCNWDLFYLGYCSYEERNGHVVDGQDNSATYKLYRSTLPTCTHGYVVTRAGAQKLIKMLVPMPKTLDARLAELNRIGDINSYSLVPPAMIQWRSPTNPSSVYPGGDTWFYYYLKNSALEFFGTIKESNNTLGFNHIYVIRHPDQSQSLKKQLSRITDTLYLVLDYVDISQDENEISNKFKQSKLKESQKKLYLTHYKIYKAIVDNRFGSALIVEDNLDFELRISSLMTDIHRSLPIDWEILFLDDCDNTKSKSDETLSNYKLFTTEKPHCLFAYAVSYAGAIKLLEKLDKPTEFTIDIEVANLIQSKEFVSYTLSPAIIAPWNPDKNGSGIHSLKNSTIKYANSMYRVAG</sequence>
<evidence type="ECO:0000256" key="2">
    <source>
        <dbReference type="ARBA" id="ARBA00022676"/>
    </source>
</evidence>
<name>A0A8H4A4L7_GIGMA</name>
<evidence type="ECO:0000256" key="1">
    <source>
        <dbReference type="ARBA" id="ARBA00006721"/>
    </source>
</evidence>
<feature type="domain" description="Glycosyl transferase family 25" evidence="4">
    <location>
        <begin position="291"/>
        <end position="460"/>
    </location>
</feature>
<dbReference type="InterPro" id="IPR002654">
    <property type="entry name" value="Glyco_trans_25"/>
</dbReference>
<evidence type="ECO:0000313" key="5">
    <source>
        <dbReference type="EMBL" id="KAF0428768.1"/>
    </source>
</evidence>
<dbReference type="PANTHER" id="PTHR10730">
    <property type="entry name" value="PROCOLLAGEN-LYSINE,2-OXOGLUTARATE 5-DIOXYGENASE/GLYCOSYLTRANSFERASE 25 FAMILY MEMBER"/>
    <property type="match status" value="1"/>
</dbReference>